<protein>
    <submittedName>
        <fullName evidence="2">DUF4389 domain-containing protein</fullName>
    </submittedName>
</protein>
<dbReference type="Pfam" id="PF14333">
    <property type="entry name" value="DUF4389"/>
    <property type="match status" value="2"/>
</dbReference>
<proteinExistence type="predicted"/>
<feature type="transmembrane region" description="Helical" evidence="1">
    <location>
        <begin position="234"/>
        <end position="253"/>
    </location>
</feature>
<organism evidence="2 3">
    <name type="scientific">Nocardia uniformis</name>
    <dbReference type="NCBI Taxonomy" id="53432"/>
    <lineage>
        <taxon>Bacteria</taxon>
        <taxon>Bacillati</taxon>
        <taxon>Actinomycetota</taxon>
        <taxon>Actinomycetes</taxon>
        <taxon>Mycobacteriales</taxon>
        <taxon>Nocardiaceae</taxon>
        <taxon>Nocardia</taxon>
    </lineage>
</organism>
<dbReference type="RefSeq" id="WP_067521151.1">
    <property type="nucleotide sequence ID" value="NZ_JABELX010000005.1"/>
</dbReference>
<gene>
    <name evidence="2" type="ORF">HLB23_16250</name>
</gene>
<comment type="caution">
    <text evidence="2">The sequence shown here is derived from an EMBL/GenBank/DDBJ whole genome shotgun (WGS) entry which is preliminary data.</text>
</comment>
<reference evidence="2 3" key="1">
    <citation type="submission" date="2020-05" db="EMBL/GenBank/DDBJ databases">
        <title>MicrobeNet Type strains.</title>
        <authorList>
            <person name="Nicholson A.C."/>
        </authorList>
    </citation>
    <scope>NUCLEOTIDE SEQUENCE [LARGE SCALE GENOMIC DNA]</scope>
    <source>
        <strain evidence="2 3">JCM 3224</strain>
    </source>
</reference>
<feature type="transmembrane region" description="Helical" evidence="1">
    <location>
        <begin position="92"/>
        <end position="110"/>
    </location>
</feature>
<keyword evidence="1" id="KW-1133">Transmembrane helix</keyword>
<dbReference type="Proteomes" id="UP000586827">
    <property type="component" value="Unassembled WGS sequence"/>
</dbReference>
<keyword evidence="3" id="KW-1185">Reference proteome</keyword>
<name>A0A849C6D7_9NOCA</name>
<keyword evidence="1" id="KW-0812">Transmembrane</keyword>
<feature type="transmembrane region" description="Helical" evidence="1">
    <location>
        <begin position="130"/>
        <end position="163"/>
    </location>
</feature>
<evidence type="ECO:0000256" key="1">
    <source>
        <dbReference type="SAM" id="Phobius"/>
    </source>
</evidence>
<accession>A0A849C6D7</accession>
<keyword evidence="1" id="KW-0472">Membrane</keyword>
<evidence type="ECO:0000313" key="2">
    <source>
        <dbReference type="EMBL" id="NNH71397.1"/>
    </source>
</evidence>
<feature type="transmembrane region" description="Helical" evidence="1">
    <location>
        <begin position="48"/>
        <end position="71"/>
    </location>
</feature>
<dbReference type="AlphaFoldDB" id="A0A849C6D7"/>
<sequence length="271" mass="29808">MTGPESYPASGSEVVAQEPSVELDVFPPQQHSRWTVLLRLILIIPQAIVIWALGIAAVVVVICGWFGALFLGRLPDWCSDFLRGYTAYSTRVYAYGMLLVDTYPPFAWNPQDYPVRVLFHPPTPLNRVAVFFRLILAFPILVLASFFTSGWTVIAIIVWLIVLISGRMPQPVFEATAAVLRIQLRTSAYTYLITPTYLKGIFGDRTPVVQPGFTPAQPAQSPTRPLWVSSGGRTLLIVILVLGILASIGQSAVSTTSYDDTDTVSVSYIAD</sequence>
<evidence type="ECO:0000313" key="3">
    <source>
        <dbReference type="Proteomes" id="UP000586827"/>
    </source>
</evidence>
<dbReference type="EMBL" id="JABELX010000005">
    <property type="protein sequence ID" value="NNH71397.1"/>
    <property type="molecule type" value="Genomic_DNA"/>
</dbReference>
<dbReference type="InterPro" id="IPR025498">
    <property type="entry name" value="DUF4389"/>
</dbReference>